<gene>
    <name evidence="1" type="ORF">H7F49_03925</name>
</gene>
<evidence type="ECO:0000313" key="1">
    <source>
        <dbReference type="EMBL" id="MBC2650841.1"/>
    </source>
</evidence>
<accession>A0A7X1KB25</accession>
<proteinExistence type="predicted"/>
<dbReference type="RefSeq" id="WP_185682263.1">
    <property type="nucleotide sequence ID" value="NZ_JACLAU010000003.1"/>
</dbReference>
<dbReference type="EMBL" id="JACLAU010000003">
    <property type="protein sequence ID" value="MBC2650841.1"/>
    <property type="molecule type" value="Genomic_DNA"/>
</dbReference>
<dbReference type="InterPro" id="IPR036388">
    <property type="entry name" value="WH-like_DNA-bd_sf"/>
</dbReference>
<keyword evidence="2" id="KW-1185">Reference proteome</keyword>
<dbReference type="InterPro" id="IPR036390">
    <property type="entry name" value="WH_DNA-bd_sf"/>
</dbReference>
<dbReference type="Proteomes" id="UP000520156">
    <property type="component" value="Unassembled WGS sequence"/>
</dbReference>
<evidence type="ECO:0000313" key="2">
    <source>
        <dbReference type="Proteomes" id="UP000520156"/>
    </source>
</evidence>
<evidence type="ECO:0008006" key="3">
    <source>
        <dbReference type="Google" id="ProtNLM"/>
    </source>
</evidence>
<dbReference type="Gene3D" id="1.10.10.10">
    <property type="entry name" value="Winged helix-like DNA-binding domain superfamily/Winged helix DNA-binding domain"/>
    <property type="match status" value="1"/>
</dbReference>
<dbReference type="AlphaFoldDB" id="A0A7X1KB25"/>
<organism evidence="1 2">
    <name type="scientific">Novosphingobium aerophilum</name>
    <dbReference type="NCBI Taxonomy" id="2839843"/>
    <lineage>
        <taxon>Bacteria</taxon>
        <taxon>Pseudomonadati</taxon>
        <taxon>Pseudomonadota</taxon>
        <taxon>Alphaproteobacteria</taxon>
        <taxon>Sphingomonadales</taxon>
        <taxon>Sphingomonadaceae</taxon>
        <taxon>Novosphingobium</taxon>
    </lineage>
</organism>
<dbReference type="SUPFAM" id="SSF46785">
    <property type="entry name" value="Winged helix' DNA-binding domain"/>
    <property type="match status" value="1"/>
</dbReference>
<protein>
    <recommendedName>
        <fullName evidence="3">HTH marR-type domain-containing protein</fullName>
    </recommendedName>
</protein>
<sequence length="148" mass="16989">MLHVEHDASLIKDLCGVIERYSTRRPLTEVEQEQAIDLAALRVWEARRARNQVLASHLLGEPGWDMLIDLFIAERQGRVSLVKSVCLASGVPYTTAWRWLRVLEREGLVRLASDSKDLRRVVVRISESGYAKMHEFFGMLARDGRFEP</sequence>
<name>A0A7X1KB25_9SPHN</name>
<comment type="caution">
    <text evidence="1">The sequence shown here is derived from an EMBL/GenBank/DDBJ whole genome shotgun (WGS) entry which is preliminary data.</text>
</comment>
<reference evidence="1 2" key="1">
    <citation type="submission" date="2020-08" db="EMBL/GenBank/DDBJ databases">
        <title>The genome sequence of Novosphingobium flavum 4Y4.</title>
        <authorList>
            <person name="Liu Y."/>
        </authorList>
    </citation>
    <scope>NUCLEOTIDE SEQUENCE [LARGE SCALE GENOMIC DNA]</scope>
    <source>
        <strain evidence="1 2">4Y4</strain>
    </source>
</reference>